<dbReference type="Proteomes" id="UP000419138">
    <property type="component" value="Unassembled WGS sequence"/>
</dbReference>
<evidence type="ECO:0000313" key="2">
    <source>
        <dbReference type="Proteomes" id="UP000419138"/>
    </source>
</evidence>
<proteinExistence type="predicted"/>
<gene>
    <name evidence="1" type="ORF">FF041_07100</name>
</gene>
<dbReference type="OrthoDB" id="4232363at2"/>
<accession>A0A646KCJ7</accession>
<evidence type="ECO:0000313" key="1">
    <source>
        <dbReference type="EMBL" id="MQS99991.1"/>
    </source>
</evidence>
<sequence length="164" mass="17839">MTTLHGHTTAIGLWLAESLADPTDALATWRDGSHAMLPAGGRFDAVRIPIELVHAAADSAIHTTVAEHLTTALDGPVVCDPARWYYALVPPGTTESWTCGLARCLGRGAWLGVPHTDLTDHTRLHWCVPMEYPARLCDPGVVAALIERGHGQLTPEHTEFRRPR</sequence>
<dbReference type="EMBL" id="VCLA01000057">
    <property type="protein sequence ID" value="MQS99991.1"/>
    <property type="molecule type" value="Genomic_DNA"/>
</dbReference>
<name>A0A646KCJ7_STRJU</name>
<keyword evidence="2" id="KW-1185">Reference proteome</keyword>
<dbReference type="RefSeq" id="WP_153521496.1">
    <property type="nucleotide sequence ID" value="NZ_JBEPDZ010000050.1"/>
</dbReference>
<organism evidence="1 2">
    <name type="scientific">Streptomyces jumonjinensis</name>
    <dbReference type="NCBI Taxonomy" id="1945"/>
    <lineage>
        <taxon>Bacteria</taxon>
        <taxon>Bacillati</taxon>
        <taxon>Actinomycetota</taxon>
        <taxon>Actinomycetes</taxon>
        <taxon>Kitasatosporales</taxon>
        <taxon>Streptomycetaceae</taxon>
        <taxon>Streptomyces</taxon>
    </lineage>
</organism>
<reference evidence="1 2" key="1">
    <citation type="submission" date="2019-05" db="EMBL/GenBank/DDBJ databases">
        <title>Comparative genomics and metabolomics analyses of clavulanic acid producing Streptomyces species provides insight into specialized metabolism and evolution of beta-lactam biosynthetic gene clusters.</title>
        <authorList>
            <person name="Moore M.A."/>
            <person name="Cruz-Morales P."/>
            <person name="Barona Gomez F."/>
            <person name="Kapil T."/>
        </authorList>
    </citation>
    <scope>NUCLEOTIDE SEQUENCE [LARGE SCALE GENOMIC DNA]</scope>
    <source>
        <strain evidence="1 2">NRRL 5741</strain>
    </source>
</reference>
<comment type="caution">
    <text evidence="1">The sequence shown here is derived from an EMBL/GenBank/DDBJ whole genome shotgun (WGS) entry which is preliminary data.</text>
</comment>
<dbReference type="AlphaFoldDB" id="A0A646KCJ7"/>
<protein>
    <submittedName>
        <fullName evidence="1">Uncharacterized protein</fullName>
    </submittedName>
</protein>